<dbReference type="InterPro" id="IPR005467">
    <property type="entry name" value="His_kinase_dom"/>
</dbReference>
<dbReference type="SMART" id="SM00387">
    <property type="entry name" value="HATPase_c"/>
    <property type="match status" value="1"/>
</dbReference>
<keyword evidence="10" id="KW-0472">Membrane</keyword>
<feature type="transmembrane region" description="Helical" evidence="10">
    <location>
        <begin position="140"/>
        <end position="157"/>
    </location>
</feature>
<keyword evidence="6" id="KW-0808">Transferase</keyword>
<evidence type="ECO:0000313" key="14">
    <source>
        <dbReference type="Proteomes" id="UP001597102"/>
    </source>
</evidence>
<dbReference type="Proteomes" id="UP001597102">
    <property type="component" value="Unassembled WGS sequence"/>
</dbReference>
<evidence type="ECO:0000259" key="11">
    <source>
        <dbReference type="PROSITE" id="PS50109"/>
    </source>
</evidence>
<keyword evidence="10" id="KW-0812">Transmembrane</keyword>
<evidence type="ECO:0000256" key="7">
    <source>
        <dbReference type="ARBA" id="ARBA00022741"/>
    </source>
</evidence>
<dbReference type="InterPro" id="IPR003594">
    <property type="entry name" value="HATPase_dom"/>
</dbReference>
<evidence type="ECO:0000256" key="6">
    <source>
        <dbReference type="ARBA" id="ARBA00022679"/>
    </source>
</evidence>
<evidence type="ECO:0000256" key="2">
    <source>
        <dbReference type="ARBA" id="ARBA00004651"/>
    </source>
</evidence>
<feature type="transmembrane region" description="Helical" evidence="10">
    <location>
        <begin position="9"/>
        <end position="31"/>
    </location>
</feature>
<dbReference type="Pfam" id="PF02518">
    <property type="entry name" value="HATPase_c"/>
    <property type="match status" value="1"/>
</dbReference>
<dbReference type="Gene3D" id="3.30.565.10">
    <property type="entry name" value="Histidine kinase-like ATPase, C-terminal domain"/>
    <property type="match status" value="1"/>
</dbReference>
<evidence type="ECO:0000256" key="1">
    <source>
        <dbReference type="ARBA" id="ARBA00000085"/>
    </source>
</evidence>
<dbReference type="SUPFAM" id="SSF47384">
    <property type="entry name" value="Homodimeric domain of signal transducing histidine kinase"/>
    <property type="match status" value="1"/>
</dbReference>
<dbReference type="InterPro" id="IPR004358">
    <property type="entry name" value="Sig_transdc_His_kin-like_C"/>
</dbReference>
<gene>
    <name evidence="13" type="ORF">ACFQ2F_14405</name>
</gene>
<evidence type="ECO:0000256" key="3">
    <source>
        <dbReference type="ARBA" id="ARBA00012438"/>
    </source>
</evidence>
<evidence type="ECO:0000256" key="10">
    <source>
        <dbReference type="SAM" id="Phobius"/>
    </source>
</evidence>
<evidence type="ECO:0000259" key="12">
    <source>
        <dbReference type="PROSITE" id="PS50885"/>
    </source>
</evidence>
<dbReference type="PANTHER" id="PTHR44936">
    <property type="entry name" value="SENSOR PROTEIN CREC"/>
    <property type="match status" value="1"/>
</dbReference>
<dbReference type="CDD" id="cd00075">
    <property type="entry name" value="HATPase"/>
    <property type="match status" value="1"/>
</dbReference>
<keyword evidence="8 13" id="KW-0418">Kinase</keyword>
<keyword evidence="9" id="KW-0067">ATP-binding</keyword>
<dbReference type="InterPro" id="IPR003661">
    <property type="entry name" value="HisK_dim/P_dom"/>
</dbReference>
<dbReference type="Gene3D" id="1.10.287.130">
    <property type="match status" value="1"/>
</dbReference>
<protein>
    <recommendedName>
        <fullName evidence="3">histidine kinase</fullName>
        <ecNumber evidence="3">2.7.13.3</ecNumber>
    </recommendedName>
</protein>
<evidence type="ECO:0000256" key="5">
    <source>
        <dbReference type="ARBA" id="ARBA00022553"/>
    </source>
</evidence>
<dbReference type="RefSeq" id="WP_379091233.1">
    <property type="nucleotide sequence ID" value="NZ_JBHTJO010000002.1"/>
</dbReference>
<keyword evidence="7" id="KW-0547">Nucleotide-binding</keyword>
<evidence type="ECO:0000256" key="4">
    <source>
        <dbReference type="ARBA" id="ARBA00022475"/>
    </source>
</evidence>
<keyword evidence="14" id="KW-1185">Reference proteome</keyword>
<reference evidence="14" key="1">
    <citation type="journal article" date="2019" name="Int. J. Syst. Evol. Microbiol.">
        <title>The Global Catalogue of Microorganisms (GCM) 10K type strain sequencing project: providing services to taxonomists for standard genome sequencing and annotation.</title>
        <authorList>
            <consortium name="The Broad Institute Genomics Platform"/>
            <consortium name="The Broad Institute Genome Sequencing Center for Infectious Disease"/>
            <person name="Wu L."/>
            <person name="Ma J."/>
        </authorList>
    </citation>
    <scope>NUCLEOTIDE SEQUENCE [LARGE SCALE GENOMIC DNA]</scope>
    <source>
        <strain evidence="14">CCUG 61697</strain>
    </source>
</reference>
<keyword evidence="4" id="KW-1003">Cell membrane</keyword>
<dbReference type="SMART" id="SM00304">
    <property type="entry name" value="HAMP"/>
    <property type="match status" value="1"/>
</dbReference>
<dbReference type="Pfam" id="PF00672">
    <property type="entry name" value="HAMP"/>
    <property type="match status" value="1"/>
</dbReference>
<evidence type="ECO:0000256" key="9">
    <source>
        <dbReference type="ARBA" id="ARBA00022840"/>
    </source>
</evidence>
<feature type="domain" description="Histidine kinase" evidence="11">
    <location>
        <begin position="217"/>
        <end position="417"/>
    </location>
</feature>
<dbReference type="InterPro" id="IPR036097">
    <property type="entry name" value="HisK_dim/P_sf"/>
</dbReference>
<dbReference type="InterPro" id="IPR036890">
    <property type="entry name" value="HATPase_C_sf"/>
</dbReference>
<dbReference type="PROSITE" id="PS50109">
    <property type="entry name" value="HIS_KIN"/>
    <property type="match status" value="1"/>
</dbReference>
<comment type="catalytic activity">
    <reaction evidence="1">
        <text>ATP + protein L-histidine = ADP + protein N-phospho-L-histidine.</text>
        <dbReference type="EC" id="2.7.13.3"/>
    </reaction>
</comment>
<dbReference type="EC" id="2.7.13.3" evidence="3"/>
<evidence type="ECO:0000313" key="13">
    <source>
        <dbReference type="EMBL" id="MFD0988289.1"/>
    </source>
</evidence>
<keyword evidence="10" id="KW-1133">Transmembrane helix</keyword>
<accession>A0ABW3JDY0</accession>
<proteinExistence type="predicted"/>
<dbReference type="EMBL" id="JBHTJO010000002">
    <property type="protein sequence ID" value="MFD0988289.1"/>
    <property type="molecule type" value="Genomic_DNA"/>
</dbReference>
<dbReference type="SUPFAM" id="SSF55874">
    <property type="entry name" value="ATPase domain of HSP90 chaperone/DNA topoisomerase II/histidine kinase"/>
    <property type="match status" value="1"/>
</dbReference>
<comment type="caution">
    <text evidence="13">The sequence shown here is derived from an EMBL/GenBank/DDBJ whole genome shotgun (WGS) entry which is preliminary data.</text>
</comment>
<dbReference type="CDD" id="cd00082">
    <property type="entry name" value="HisKA"/>
    <property type="match status" value="1"/>
</dbReference>
<evidence type="ECO:0000256" key="8">
    <source>
        <dbReference type="ARBA" id="ARBA00022777"/>
    </source>
</evidence>
<dbReference type="PANTHER" id="PTHR44936:SF10">
    <property type="entry name" value="SENSOR PROTEIN RSTB"/>
    <property type="match status" value="1"/>
</dbReference>
<sequence>MNTLRVRIAILLIAVIVGVVGSTTAISMFVFGPPGPKTTIEPIAEDIIVMAKLAAANPDAAAGVVNYSKTPAPGQYDTDMTNWLQSTLEKKGSDLGVRVTRESRAEPFMVSIQAGDQGYLLIPMPHLPRPGVGWRIFSKWMLYLTAAAAAIAIFVSYRMTRPLVMLENAVAAVEPEAILPRLPEKGPAEVRATAQALNRLSARLRTAVESRMRLVAAAGHDLRTPMTRMRLRAEFLDLDDDERALWLKDLDELDRIADSAILLVREEVDQPAPERIRLDDLLKEIAGELRTQGRSVALGALPPLTVSGSTLALSRALRNLIINAATHGGGASIALIEDDGEAIVRIDDNGPGIPDDLLAQIFEPFFRVDPARRQNIAGAGLGLTIAKEILQRAGGDVTIENKTSKGLRQTIRLPLASEA</sequence>
<dbReference type="InterPro" id="IPR003660">
    <property type="entry name" value="HAMP_dom"/>
</dbReference>
<dbReference type="GO" id="GO:0016301">
    <property type="term" value="F:kinase activity"/>
    <property type="evidence" value="ECO:0007669"/>
    <property type="project" value="UniProtKB-KW"/>
</dbReference>
<dbReference type="InterPro" id="IPR050980">
    <property type="entry name" value="2C_sensor_his_kinase"/>
</dbReference>
<keyword evidence="5" id="KW-0597">Phosphoprotein</keyword>
<name>A0ABW3JDY0_9HYPH</name>
<organism evidence="13 14">
    <name type="scientific">Methyloligella solikamskensis</name>
    <dbReference type="NCBI Taxonomy" id="1177756"/>
    <lineage>
        <taxon>Bacteria</taxon>
        <taxon>Pseudomonadati</taxon>
        <taxon>Pseudomonadota</taxon>
        <taxon>Alphaproteobacteria</taxon>
        <taxon>Hyphomicrobiales</taxon>
        <taxon>Hyphomicrobiaceae</taxon>
        <taxon>Methyloligella</taxon>
    </lineage>
</organism>
<feature type="domain" description="HAMP" evidence="12">
    <location>
        <begin position="157"/>
        <end position="209"/>
    </location>
</feature>
<comment type="subcellular location">
    <subcellularLocation>
        <location evidence="2">Cell membrane</location>
        <topology evidence="2">Multi-pass membrane protein</topology>
    </subcellularLocation>
</comment>
<dbReference type="PROSITE" id="PS50885">
    <property type="entry name" value="HAMP"/>
    <property type="match status" value="1"/>
</dbReference>
<dbReference type="PRINTS" id="PR00344">
    <property type="entry name" value="BCTRLSENSOR"/>
</dbReference>